<proteinExistence type="predicted"/>
<accession>A0ABP1B5F6</accession>
<evidence type="ECO:0000313" key="1">
    <source>
        <dbReference type="EMBL" id="CAK9870411.1"/>
    </source>
</evidence>
<organism evidence="1 2">
    <name type="scientific">Sphagnum jensenii</name>
    <dbReference type="NCBI Taxonomy" id="128206"/>
    <lineage>
        <taxon>Eukaryota</taxon>
        <taxon>Viridiplantae</taxon>
        <taxon>Streptophyta</taxon>
        <taxon>Embryophyta</taxon>
        <taxon>Bryophyta</taxon>
        <taxon>Sphagnophytina</taxon>
        <taxon>Sphagnopsida</taxon>
        <taxon>Sphagnales</taxon>
        <taxon>Sphagnaceae</taxon>
        <taxon>Sphagnum</taxon>
    </lineage>
</organism>
<dbReference type="Proteomes" id="UP001497522">
    <property type="component" value="Chromosome 2"/>
</dbReference>
<protein>
    <submittedName>
        <fullName evidence="1">Uncharacterized protein</fullName>
    </submittedName>
</protein>
<dbReference type="EMBL" id="OZ023703">
    <property type="protein sequence ID" value="CAK9870411.1"/>
    <property type="molecule type" value="Genomic_DNA"/>
</dbReference>
<keyword evidence="2" id="KW-1185">Reference proteome</keyword>
<evidence type="ECO:0000313" key="2">
    <source>
        <dbReference type="Proteomes" id="UP001497522"/>
    </source>
</evidence>
<name>A0ABP1B5F6_9BRYO</name>
<gene>
    <name evidence="1" type="ORF">CSSPJE1EN2_LOCUS13079</name>
</gene>
<sequence>MGASSSRPSNSLSLQPGILDVDEELTKISECRVTVVNIYVCSRPIEAKNGATVPKIEHEYLLLDVKLKSGQHDLFRIKAEKYGSSGTSPGDRAGIHITRPLKIHDEAESAIKRSSKCGEILMKDLIKTLTDHTPNYQLLSQNCMDYARDTFHKLLRLF</sequence>
<reference evidence="1 2" key="1">
    <citation type="submission" date="2024-03" db="EMBL/GenBank/DDBJ databases">
        <authorList>
            <consortium name="ELIXIR-Norway"/>
            <consortium name="Elixir Norway"/>
        </authorList>
    </citation>
    <scope>NUCLEOTIDE SEQUENCE [LARGE SCALE GENOMIC DNA]</scope>
</reference>